<dbReference type="Pfam" id="PF13489">
    <property type="entry name" value="Methyltransf_23"/>
    <property type="match status" value="1"/>
</dbReference>
<accession>A0AAJ0FH66</accession>
<dbReference type="CDD" id="cd02440">
    <property type="entry name" value="AdoMet_MTases"/>
    <property type="match status" value="1"/>
</dbReference>
<feature type="compositionally biased region" description="Low complexity" evidence="2">
    <location>
        <begin position="14"/>
        <end position="33"/>
    </location>
</feature>
<dbReference type="Gene3D" id="3.40.50.150">
    <property type="entry name" value="Vaccinia Virus protein VP39"/>
    <property type="match status" value="1"/>
</dbReference>
<name>A0AAJ0FH66_9PEZI</name>
<dbReference type="AlphaFoldDB" id="A0AAJ0FH66"/>
<dbReference type="RefSeq" id="XP_060279291.1">
    <property type="nucleotide sequence ID" value="XM_060422982.1"/>
</dbReference>
<evidence type="ECO:0000256" key="2">
    <source>
        <dbReference type="SAM" id="MobiDB-lite"/>
    </source>
</evidence>
<dbReference type="Proteomes" id="UP001244011">
    <property type="component" value="Unassembled WGS sequence"/>
</dbReference>
<evidence type="ECO:0000256" key="1">
    <source>
        <dbReference type="ARBA" id="ARBA00038158"/>
    </source>
</evidence>
<evidence type="ECO:0000313" key="4">
    <source>
        <dbReference type="Proteomes" id="UP001244011"/>
    </source>
</evidence>
<dbReference type="GeneID" id="85306169"/>
<dbReference type="GO" id="GO:0008168">
    <property type="term" value="F:methyltransferase activity"/>
    <property type="evidence" value="ECO:0007669"/>
    <property type="project" value="UniProtKB-KW"/>
</dbReference>
<dbReference type="EMBL" id="MU839030">
    <property type="protein sequence ID" value="KAK1763078.1"/>
    <property type="molecule type" value="Genomic_DNA"/>
</dbReference>
<keyword evidence="3" id="KW-0808">Transferase</keyword>
<keyword evidence="4" id="KW-1185">Reference proteome</keyword>
<sequence length="370" mass="41076">MSDNKAPGTVGATTPSPKGSKQGSPKSPKTQSPAGMLPGEHWIQAAEELAAEDDDHDSALGDDDVDGSTASISSSILQYRTIHGRTFHSERGDAHSWIPNDEKQNESMDINHHLLTLSLGNKLHLAPLKKDIEKALDIGTGTGIWAIDFADEYPNTEVIGTDISPIQPTWVPPNLTFEIEDCTRQWTFPADSIDYVHMRYLFGSIADWGALFKEAFRVCKPGGTVESYEASTAFESDDGSVSDTSAMNEWAKLFTRGGKLLGRPFTVLEEDMQRKYMEDAGFVDIQVWDFKAPVGGWPRDPKLKEIGRFAQLALEQDYEGYVLYMADIALGWGATEVGAYCALLRREIRSGKHHPYYRQRVVWGRKPESS</sequence>
<gene>
    <name evidence="3" type="ORF">QBC33DRAFT_248641</name>
</gene>
<dbReference type="PANTHER" id="PTHR43591:SF10">
    <property type="entry name" value="ABC TRANSMEMBRANE TYPE-1 DOMAIN-CONTAINING PROTEIN-RELATED"/>
    <property type="match status" value="1"/>
</dbReference>
<proteinExistence type="inferred from homology"/>
<reference evidence="3" key="1">
    <citation type="submission" date="2023-06" db="EMBL/GenBank/DDBJ databases">
        <title>Genome-scale phylogeny and comparative genomics of the fungal order Sordariales.</title>
        <authorList>
            <consortium name="Lawrence Berkeley National Laboratory"/>
            <person name="Hensen N."/>
            <person name="Bonometti L."/>
            <person name="Westerberg I."/>
            <person name="Brannstrom I.O."/>
            <person name="Guillou S."/>
            <person name="Cros-Aarteil S."/>
            <person name="Calhoun S."/>
            <person name="Haridas S."/>
            <person name="Kuo A."/>
            <person name="Mondo S."/>
            <person name="Pangilinan J."/>
            <person name="Riley R."/>
            <person name="Labutti K."/>
            <person name="Andreopoulos B."/>
            <person name="Lipzen A."/>
            <person name="Chen C."/>
            <person name="Yanf M."/>
            <person name="Daum C."/>
            <person name="Ng V."/>
            <person name="Clum A."/>
            <person name="Steindorff A."/>
            <person name="Ohm R."/>
            <person name="Martin F."/>
            <person name="Silar P."/>
            <person name="Natvig D."/>
            <person name="Lalanne C."/>
            <person name="Gautier V."/>
            <person name="Ament-Velasquez S.L."/>
            <person name="Kruys A."/>
            <person name="Hutchinson M.I."/>
            <person name="Powell A.J."/>
            <person name="Barry K."/>
            <person name="Miller A.N."/>
            <person name="Grigoriev I.V."/>
            <person name="Debuchy R."/>
            <person name="Gladieux P."/>
            <person name="Thoren M.H."/>
            <person name="Johannesson H."/>
        </authorList>
    </citation>
    <scope>NUCLEOTIDE SEQUENCE</scope>
    <source>
        <strain evidence="3">8032-3</strain>
    </source>
</reference>
<comment type="similarity">
    <text evidence="1">Belongs to the methyltransferase superfamily. LaeA methyltransferase family.</text>
</comment>
<feature type="compositionally biased region" description="Acidic residues" evidence="2">
    <location>
        <begin position="49"/>
        <end position="66"/>
    </location>
</feature>
<protein>
    <submittedName>
        <fullName evidence="3">S-adenosyl-L-methionine-dependent methyltransferase</fullName>
    </submittedName>
</protein>
<organism evidence="3 4">
    <name type="scientific">Phialemonium atrogriseum</name>
    <dbReference type="NCBI Taxonomy" id="1093897"/>
    <lineage>
        <taxon>Eukaryota</taxon>
        <taxon>Fungi</taxon>
        <taxon>Dikarya</taxon>
        <taxon>Ascomycota</taxon>
        <taxon>Pezizomycotina</taxon>
        <taxon>Sordariomycetes</taxon>
        <taxon>Sordariomycetidae</taxon>
        <taxon>Cephalothecales</taxon>
        <taxon>Cephalothecaceae</taxon>
        <taxon>Phialemonium</taxon>
    </lineage>
</organism>
<dbReference type="PANTHER" id="PTHR43591">
    <property type="entry name" value="METHYLTRANSFERASE"/>
    <property type="match status" value="1"/>
</dbReference>
<dbReference type="SUPFAM" id="SSF53335">
    <property type="entry name" value="S-adenosyl-L-methionine-dependent methyltransferases"/>
    <property type="match status" value="1"/>
</dbReference>
<evidence type="ECO:0000313" key="3">
    <source>
        <dbReference type="EMBL" id="KAK1763078.1"/>
    </source>
</evidence>
<feature type="region of interest" description="Disordered" evidence="2">
    <location>
        <begin position="1"/>
        <end position="67"/>
    </location>
</feature>
<dbReference type="InterPro" id="IPR029063">
    <property type="entry name" value="SAM-dependent_MTases_sf"/>
</dbReference>
<comment type="caution">
    <text evidence="3">The sequence shown here is derived from an EMBL/GenBank/DDBJ whole genome shotgun (WGS) entry which is preliminary data.</text>
</comment>
<dbReference type="GO" id="GO:0032259">
    <property type="term" value="P:methylation"/>
    <property type="evidence" value="ECO:0007669"/>
    <property type="project" value="UniProtKB-KW"/>
</dbReference>
<keyword evidence="3" id="KW-0489">Methyltransferase</keyword>